<dbReference type="Gene3D" id="3.40.50.300">
    <property type="entry name" value="P-loop containing nucleotide triphosphate hydrolases"/>
    <property type="match status" value="2"/>
</dbReference>
<sequence>MRPIKLIISAFGPYAGETVLDMEKLGKSGLYLITGDTGAGKTTIFDAITYALYGQASGTTRDAGMFRSKYARPETPTFVELTFLYGGRVYTVRRNPDYERPAKRGGGLVHQKAESQLTWPDGKVLTKTREVTAAVEEILGIDRSQFRQIAMIAQGDFLRLLLASTEERKEIFRRIFRTQKFELLQNRLKEEYSLLEHSRQEKERGIRQSIREIRMPKEREEGLPEDSAELSGPEAMELLESLIAEDQNRCEETEKQAETAAEAEAEINRLLGKAESEEKARGQLEKQREALSQEKASLQKKKEDLAREKERIPEWEALGAQIADIRSKMSRYGELEEQKEKKQRNEQAITETEEKRSRFEASIHSLQEALEKGREEQRAIGNPQAEGQQAENELHRSRDRLKRLKAALEKQGEWNTLKAKLEKAQSEYERAAEKEDRLHNHYYKKNRSFLDGQAGILAKELTAGEPCPVCGSREHPHPARLTEEIPEKSQVETARKEWEKARQQAEKASGKAMELRGKTQARETELAELGKELLGACGTEELPQRLGQRIQDEEQTLQSWRKKAEEIAERTARKQTLEEELPRQEALLTKEREELAELEKAAAALKESVRHQEETIQRLSESLEFSGVRQAEKALQELESQKNLMSRGREAAENAYHESQERVRALEGKVEALEKQLEHEETEGIHQIRERKIRLQQEKERFSREIGEIRLRLDRNQETLTRLREETESLQKTEETWKWVKSLSDTAGGTISGKEKIMLETYVQTAFFDRILECANTRLMVMTGGQYELKRRAAAENYRSQSGLEMDVIDHYNGSLRSVKTLSGGEAFKASLSLALGLSDEIQSSAGGVKLDTMFVDEGFGSLDEESLQQAVRALSELSRGDRLVGIISHVSELKEKIDRQIIVRKDREKGSRVILRTD</sequence>
<feature type="compositionally biased region" description="Basic and acidic residues" evidence="5">
    <location>
        <begin position="333"/>
        <end position="345"/>
    </location>
</feature>
<feature type="compositionally biased region" description="Basic and acidic residues" evidence="5">
    <location>
        <begin position="272"/>
        <end position="292"/>
    </location>
</feature>
<feature type="region of interest" description="Disordered" evidence="5">
    <location>
        <begin position="271"/>
        <end position="311"/>
    </location>
</feature>
<evidence type="ECO:0000313" key="7">
    <source>
        <dbReference type="Proteomes" id="UP000602647"/>
    </source>
</evidence>
<reference evidence="6" key="1">
    <citation type="submission" date="2020-08" db="EMBL/GenBank/DDBJ databases">
        <title>Genome public.</title>
        <authorList>
            <person name="Liu C."/>
            <person name="Sun Q."/>
        </authorList>
    </citation>
    <scope>NUCLEOTIDE SEQUENCE</scope>
    <source>
        <strain evidence="6">BX12</strain>
    </source>
</reference>
<dbReference type="Pfam" id="PF13555">
    <property type="entry name" value="AAA_29"/>
    <property type="match status" value="1"/>
</dbReference>
<dbReference type="RefSeq" id="WP_187302337.1">
    <property type="nucleotide sequence ID" value="NZ_JACRYT010000003.1"/>
</dbReference>
<feature type="compositionally biased region" description="Basic and acidic residues" evidence="5">
    <location>
        <begin position="205"/>
        <end position="222"/>
    </location>
</feature>
<comment type="caution">
    <text evidence="6">The sequence shown here is derived from an EMBL/GenBank/DDBJ whole genome shotgun (WGS) entry which is preliminary data.</text>
</comment>
<comment type="similarity">
    <text evidence="1">Belongs to the SMC family. SbcC subfamily.</text>
</comment>
<feature type="region of interest" description="Disordered" evidence="5">
    <location>
        <begin position="205"/>
        <end position="231"/>
    </location>
</feature>
<keyword evidence="7" id="KW-1185">Reference proteome</keyword>
<evidence type="ECO:0000313" key="6">
    <source>
        <dbReference type="EMBL" id="MBC6679237.1"/>
    </source>
</evidence>
<feature type="compositionally biased region" description="Basic and acidic residues" evidence="5">
    <location>
        <begin position="352"/>
        <end position="361"/>
    </location>
</feature>
<dbReference type="SUPFAM" id="SSF52540">
    <property type="entry name" value="P-loop containing nucleoside triphosphate hydrolases"/>
    <property type="match status" value="1"/>
</dbReference>
<evidence type="ECO:0000256" key="3">
    <source>
        <dbReference type="ARBA" id="ARBA00013368"/>
    </source>
</evidence>
<keyword evidence="4" id="KW-0175">Coiled coil</keyword>
<evidence type="ECO:0000256" key="1">
    <source>
        <dbReference type="ARBA" id="ARBA00006930"/>
    </source>
</evidence>
<feature type="compositionally biased region" description="Basic and acidic residues" evidence="5">
    <location>
        <begin position="300"/>
        <end position="311"/>
    </location>
</feature>
<evidence type="ECO:0000256" key="5">
    <source>
        <dbReference type="SAM" id="MobiDB-lite"/>
    </source>
</evidence>
<proteinExistence type="inferred from homology"/>
<accession>A0A923NJI2</accession>
<feature type="region of interest" description="Disordered" evidence="5">
    <location>
        <begin position="333"/>
        <end position="400"/>
    </location>
</feature>
<dbReference type="AlphaFoldDB" id="A0A923NJI2"/>
<evidence type="ECO:0000256" key="4">
    <source>
        <dbReference type="SAM" id="Coils"/>
    </source>
</evidence>
<dbReference type="InterPro" id="IPR027417">
    <property type="entry name" value="P-loop_NTPase"/>
</dbReference>
<feature type="compositionally biased region" description="Basic and acidic residues" evidence="5">
    <location>
        <begin position="472"/>
        <end position="495"/>
    </location>
</feature>
<feature type="region of interest" description="Disordered" evidence="5">
    <location>
        <begin position="469"/>
        <end position="495"/>
    </location>
</feature>
<dbReference type="GO" id="GO:0016887">
    <property type="term" value="F:ATP hydrolysis activity"/>
    <property type="evidence" value="ECO:0007669"/>
    <property type="project" value="InterPro"/>
</dbReference>
<evidence type="ECO:0000256" key="2">
    <source>
        <dbReference type="ARBA" id="ARBA00011322"/>
    </source>
</evidence>
<organism evidence="6 7">
    <name type="scientific">Zhenpiania hominis</name>
    <dbReference type="NCBI Taxonomy" id="2763644"/>
    <lineage>
        <taxon>Bacteria</taxon>
        <taxon>Bacillati</taxon>
        <taxon>Bacillota</taxon>
        <taxon>Clostridia</taxon>
        <taxon>Peptostreptococcales</taxon>
        <taxon>Anaerovoracaceae</taxon>
        <taxon>Zhenpiania</taxon>
    </lineage>
</organism>
<comment type="subunit">
    <text evidence="2">Heterodimer of SbcC and SbcD.</text>
</comment>
<dbReference type="PANTHER" id="PTHR32114:SF2">
    <property type="entry name" value="ABC TRANSPORTER ABCH.3"/>
    <property type="match status" value="1"/>
</dbReference>
<dbReference type="GO" id="GO:0006302">
    <property type="term" value="P:double-strand break repair"/>
    <property type="evidence" value="ECO:0007669"/>
    <property type="project" value="InterPro"/>
</dbReference>
<dbReference type="PANTHER" id="PTHR32114">
    <property type="entry name" value="ABC TRANSPORTER ABCH.3"/>
    <property type="match status" value="1"/>
</dbReference>
<dbReference type="Pfam" id="PF13558">
    <property type="entry name" value="SbcC_Walker_B"/>
    <property type="match status" value="1"/>
</dbReference>
<name>A0A923NJI2_9FIRM</name>
<dbReference type="EMBL" id="JACRYT010000003">
    <property type="protein sequence ID" value="MBC6679237.1"/>
    <property type="molecule type" value="Genomic_DNA"/>
</dbReference>
<dbReference type="Proteomes" id="UP000602647">
    <property type="component" value="Unassembled WGS sequence"/>
</dbReference>
<protein>
    <recommendedName>
        <fullName evidence="3">Nuclease SbcCD subunit C</fullName>
    </recommendedName>
</protein>
<feature type="compositionally biased region" description="Basic and acidic residues" evidence="5">
    <location>
        <begin position="369"/>
        <end position="378"/>
    </location>
</feature>
<feature type="coiled-coil region" evidence="4">
    <location>
        <begin position="550"/>
        <end position="736"/>
    </location>
</feature>
<gene>
    <name evidence="6" type="ORF">H9L42_05275</name>
</gene>